<comment type="cofactor">
    <cofactor evidence="1">
        <name>Zn(2+)</name>
        <dbReference type="ChEBI" id="CHEBI:29105"/>
    </cofactor>
</comment>
<keyword evidence="6" id="KW-0862">Zinc</keyword>
<dbReference type="PANTHER" id="PTHR11409:SF43">
    <property type="entry name" value="ADENOSINE DEAMINASE"/>
    <property type="match status" value="1"/>
</dbReference>
<protein>
    <recommendedName>
        <fullName evidence="3">adenosine deaminase</fullName>
        <ecNumber evidence="3">3.5.4.4</ecNumber>
    </recommendedName>
</protein>
<comment type="similarity">
    <text evidence="2">Belongs to the metallo-dependent hydrolases superfamily. Adenosine and AMP deaminases family.</text>
</comment>
<dbReference type="PANTHER" id="PTHR11409">
    <property type="entry name" value="ADENOSINE DEAMINASE"/>
    <property type="match status" value="1"/>
</dbReference>
<dbReference type="EC" id="3.5.4.4" evidence="3"/>
<dbReference type="Gene3D" id="3.20.20.140">
    <property type="entry name" value="Metal-dependent hydrolases"/>
    <property type="match status" value="1"/>
</dbReference>
<feature type="domain" description="Adenosine deaminase" evidence="7">
    <location>
        <begin position="1"/>
        <end position="113"/>
    </location>
</feature>
<reference evidence="9" key="1">
    <citation type="journal article" date="2019" name="Int. J. Syst. Evol. Microbiol.">
        <title>The Global Catalogue of Microorganisms (GCM) 10K type strain sequencing project: providing services to taxonomists for standard genome sequencing and annotation.</title>
        <authorList>
            <consortium name="The Broad Institute Genomics Platform"/>
            <consortium name="The Broad Institute Genome Sequencing Center for Infectious Disease"/>
            <person name="Wu L."/>
            <person name="Ma J."/>
        </authorList>
    </citation>
    <scope>NUCLEOTIDE SEQUENCE [LARGE SCALE GENOMIC DNA]</scope>
    <source>
        <strain evidence="9">CCUG 63369</strain>
    </source>
</reference>
<dbReference type="EMBL" id="JBHTHR010000897">
    <property type="protein sequence ID" value="MFD0803444.1"/>
    <property type="molecule type" value="Genomic_DNA"/>
</dbReference>
<dbReference type="InterPro" id="IPR006330">
    <property type="entry name" value="Ado/ade_deaminase"/>
</dbReference>
<dbReference type="SUPFAM" id="SSF51556">
    <property type="entry name" value="Metallo-dependent hydrolases"/>
    <property type="match status" value="1"/>
</dbReference>
<evidence type="ECO:0000313" key="8">
    <source>
        <dbReference type="EMBL" id="MFD0803444.1"/>
    </source>
</evidence>
<keyword evidence="9" id="KW-1185">Reference proteome</keyword>
<sequence length="117" mass="12092">HGIGVLGDAAVTGRVRERGTALEVCCSSNVALGFAPSLQEHPLPRLRDAGLAVTLNTDIPDVARTALTAEYERVRAAFGCSDAEMAGFARTAAAASFAPAELKRSIEAGIDAWLAAP</sequence>
<gene>
    <name evidence="8" type="ORF">ACFQZU_19250</name>
</gene>
<dbReference type="Proteomes" id="UP001596956">
    <property type="component" value="Unassembled WGS sequence"/>
</dbReference>
<evidence type="ECO:0000256" key="6">
    <source>
        <dbReference type="ARBA" id="ARBA00022833"/>
    </source>
</evidence>
<keyword evidence="4" id="KW-0479">Metal-binding</keyword>
<evidence type="ECO:0000259" key="7">
    <source>
        <dbReference type="Pfam" id="PF00962"/>
    </source>
</evidence>
<accession>A0ABW3BM62</accession>
<evidence type="ECO:0000256" key="4">
    <source>
        <dbReference type="ARBA" id="ARBA00022723"/>
    </source>
</evidence>
<proteinExistence type="inferred from homology"/>
<evidence type="ECO:0000256" key="1">
    <source>
        <dbReference type="ARBA" id="ARBA00001947"/>
    </source>
</evidence>
<dbReference type="Pfam" id="PF00962">
    <property type="entry name" value="A_deaminase"/>
    <property type="match status" value="1"/>
</dbReference>
<evidence type="ECO:0000256" key="5">
    <source>
        <dbReference type="ARBA" id="ARBA00022801"/>
    </source>
</evidence>
<feature type="non-terminal residue" evidence="8">
    <location>
        <position position="1"/>
    </location>
</feature>
<comment type="caution">
    <text evidence="8">The sequence shown here is derived from an EMBL/GenBank/DDBJ whole genome shotgun (WGS) entry which is preliminary data.</text>
</comment>
<dbReference type="InterPro" id="IPR001365">
    <property type="entry name" value="A_deaminase_dom"/>
</dbReference>
<name>A0ABW3BM62_9ACTN</name>
<organism evidence="8 9">
    <name type="scientific">Streptomonospora algeriensis</name>
    <dbReference type="NCBI Taxonomy" id="995084"/>
    <lineage>
        <taxon>Bacteria</taxon>
        <taxon>Bacillati</taxon>
        <taxon>Actinomycetota</taxon>
        <taxon>Actinomycetes</taxon>
        <taxon>Streptosporangiales</taxon>
        <taxon>Nocardiopsidaceae</taxon>
        <taxon>Streptomonospora</taxon>
    </lineage>
</organism>
<evidence type="ECO:0000256" key="3">
    <source>
        <dbReference type="ARBA" id="ARBA00012784"/>
    </source>
</evidence>
<dbReference type="InterPro" id="IPR032466">
    <property type="entry name" value="Metal_Hydrolase"/>
</dbReference>
<evidence type="ECO:0000256" key="2">
    <source>
        <dbReference type="ARBA" id="ARBA00006676"/>
    </source>
</evidence>
<keyword evidence="5" id="KW-0378">Hydrolase</keyword>
<evidence type="ECO:0000313" key="9">
    <source>
        <dbReference type="Proteomes" id="UP001596956"/>
    </source>
</evidence>